<accession>A0A1S4AE65</accession>
<gene>
    <name evidence="2" type="primary">LOC107796672</name>
</gene>
<dbReference type="Proteomes" id="UP000790787">
    <property type="component" value="Chromosome 6"/>
</dbReference>
<dbReference type="OrthoDB" id="1284937at2759"/>
<evidence type="ECO:0000313" key="2">
    <source>
        <dbReference type="RefSeq" id="XP_016474975.2"/>
    </source>
</evidence>
<dbReference type="Pfam" id="PF07727">
    <property type="entry name" value="RVT_2"/>
    <property type="match status" value="1"/>
</dbReference>
<dbReference type="PaxDb" id="4097-A0A1S4AE65"/>
<dbReference type="STRING" id="4097.A0A1S4AE65"/>
<dbReference type="KEGG" id="nta:107796672"/>
<reference evidence="1" key="1">
    <citation type="journal article" date="2014" name="Nat. Commun.">
        <title>The tobacco genome sequence and its comparison with those of tomato and potato.</title>
        <authorList>
            <person name="Sierro N."/>
            <person name="Battey J.N."/>
            <person name="Ouadi S."/>
            <person name="Bakaher N."/>
            <person name="Bovet L."/>
            <person name="Willig A."/>
            <person name="Goepfert S."/>
            <person name="Peitsch M.C."/>
            <person name="Ivanov N.V."/>
        </authorList>
    </citation>
    <scope>NUCLEOTIDE SEQUENCE [LARGE SCALE GENOMIC DNA]</scope>
</reference>
<name>A0A1S4AE65_TOBAC</name>
<dbReference type="InterPro" id="IPR013103">
    <property type="entry name" value="RVT_2"/>
</dbReference>
<reference evidence="2" key="2">
    <citation type="submission" date="2025-08" db="UniProtKB">
        <authorList>
            <consortium name="RefSeq"/>
        </authorList>
    </citation>
    <scope>IDENTIFICATION</scope>
    <source>
        <tissue evidence="2">Leaf</tissue>
    </source>
</reference>
<dbReference type="RefSeq" id="XP_016474975.2">
    <property type="nucleotide sequence ID" value="XM_016619489.2"/>
</dbReference>
<protein>
    <submittedName>
        <fullName evidence="2">Mitochondrial protein AtMg00820</fullName>
    </submittedName>
</protein>
<proteinExistence type="predicted"/>
<organism evidence="1 2">
    <name type="scientific">Nicotiana tabacum</name>
    <name type="common">Common tobacco</name>
    <dbReference type="NCBI Taxonomy" id="4097"/>
    <lineage>
        <taxon>Eukaryota</taxon>
        <taxon>Viridiplantae</taxon>
        <taxon>Streptophyta</taxon>
        <taxon>Embryophyta</taxon>
        <taxon>Tracheophyta</taxon>
        <taxon>Spermatophyta</taxon>
        <taxon>Magnoliopsida</taxon>
        <taxon>eudicotyledons</taxon>
        <taxon>Gunneridae</taxon>
        <taxon>Pentapetalae</taxon>
        <taxon>asterids</taxon>
        <taxon>lamiids</taxon>
        <taxon>Solanales</taxon>
        <taxon>Solanaceae</taxon>
        <taxon>Nicotianoideae</taxon>
        <taxon>Nicotianeae</taxon>
        <taxon>Nicotiana</taxon>
    </lineage>
</organism>
<dbReference type="GeneID" id="107796672"/>
<dbReference type="AlphaFoldDB" id="A0A1S4AE65"/>
<dbReference type="RefSeq" id="XP_016474975.1">
    <property type="nucleotide sequence ID" value="XM_016619489.1"/>
</dbReference>
<keyword evidence="1" id="KW-1185">Reference proteome</keyword>
<evidence type="ECO:0000313" key="1">
    <source>
        <dbReference type="Proteomes" id="UP000790787"/>
    </source>
</evidence>
<dbReference type="OMA" id="KDADWHA"/>
<sequence>MVTRSKNNIRKPLTRLCLAAFVDTPKCTNLSLLKSEPKSVASALKDADWHAAMVAEINALKAQGTVTLVPRPSGTNIVGSKWIFRVKRNADGSLNKYKAHLVAQGFTQRPGWLLRQLDVNNAFLHGMHLN</sequence>